<dbReference type="InterPro" id="IPR011701">
    <property type="entry name" value="MFS"/>
</dbReference>
<name>A0A947G8G8_HYDSH</name>
<feature type="transmembrane region" description="Helical" evidence="6">
    <location>
        <begin position="58"/>
        <end position="77"/>
    </location>
</feature>
<feature type="transmembrane region" description="Helical" evidence="6">
    <location>
        <begin position="362"/>
        <end position="379"/>
    </location>
</feature>
<evidence type="ECO:0000256" key="1">
    <source>
        <dbReference type="ARBA" id="ARBA00004651"/>
    </source>
</evidence>
<feature type="transmembrane region" description="Helical" evidence="6">
    <location>
        <begin position="229"/>
        <end position="248"/>
    </location>
</feature>
<sequence length="414" mass="45275">MSIVQSEVASPNGERLTPFHWKMLWASAVGYALDGMDLMIISMVLPLISAYFGLTSAQAGSIATITLIGAVIGGYVFGVLADVYGRVKVLALTILIFAVFTGLSALAPNFFWLGVFRFIAGLGLGGEFGIGMTLVAETWPKKYRARGTAGVALGFQVGVILAILTAMLVAPRFGWQGAFVVGALPALYAWYVRRNLEEPEIWKRARAERKEGVQPLRLSYFIESPRKTLTTLGLTIATAVQNFGYHGIMVWLPTMLAKELGYSFNKTGVWTMVTIVGMMIGIVVFGWLADTLGRKPTYIFFQLMSALSVWVFFHQTNPYVILFLGAVMGFFVNGMMAGYGALLAEHYPTEARSTAENLIFNTGRFIGGFGPFVIGYLAMHHSLSWAMGLISAVYLLAALAFLLFIPETKRSELV</sequence>
<reference evidence="8" key="1">
    <citation type="journal article" date="2021" name="Microbiology">
        <title>Metagenomic Analysis of the Microbial Community in the Underground Coal Fire Area (Kemerovo Region, Russia) Revealed Predominance of Thermophilic Members of the Phyla Deinococcus-thermus, Aquificae, and Firmicutes.</title>
        <authorList>
            <person name="Kadnikov V."/>
            <person name="Mardanov A.V."/>
            <person name="Beletsky A.V."/>
            <person name="Karnachuk O.V."/>
            <person name="Ravin N.V."/>
        </authorList>
    </citation>
    <scope>NUCLEOTIDE SEQUENCE</scope>
    <source>
        <strain evidence="8">RBS10-49</strain>
    </source>
</reference>
<evidence type="ECO:0000256" key="5">
    <source>
        <dbReference type="ARBA" id="ARBA00023136"/>
    </source>
</evidence>
<dbReference type="Pfam" id="PF00083">
    <property type="entry name" value="Sugar_tr"/>
    <property type="match status" value="1"/>
</dbReference>
<keyword evidence="2" id="KW-0813">Transport</keyword>
<dbReference type="InterPro" id="IPR036259">
    <property type="entry name" value="MFS_trans_sf"/>
</dbReference>
<feature type="transmembrane region" description="Helical" evidence="6">
    <location>
        <begin position="296"/>
        <end position="313"/>
    </location>
</feature>
<dbReference type="InterPro" id="IPR005828">
    <property type="entry name" value="MFS_sugar_transport-like"/>
</dbReference>
<feature type="transmembrane region" description="Helical" evidence="6">
    <location>
        <begin position="268"/>
        <end position="289"/>
    </location>
</feature>
<dbReference type="InterPro" id="IPR005829">
    <property type="entry name" value="Sugar_transporter_CS"/>
</dbReference>
<keyword evidence="3 6" id="KW-0812">Transmembrane</keyword>
<dbReference type="PROSITE" id="PS00217">
    <property type="entry name" value="SUGAR_TRANSPORT_2"/>
    <property type="match status" value="1"/>
</dbReference>
<feature type="transmembrane region" description="Helical" evidence="6">
    <location>
        <begin position="118"/>
        <end position="136"/>
    </location>
</feature>
<feature type="domain" description="Major facilitator superfamily (MFS) profile" evidence="7">
    <location>
        <begin position="23"/>
        <end position="409"/>
    </location>
</feature>
<dbReference type="PANTHER" id="PTHR23508:SF10">
    <property type="entry name" value="CARBOXYLIC ACID TRANSPORTER PROTEIN HOMOLOG"/>
    <property type="match status" value="1"/>
</dbReference>
<gene>
    <name evidence="8" type="ORF">KM312_08230</name>
</gene>
<dbReference type="GO" id="GO:0046943">
    <property type="term" value="F:carboxylic acid transmembrane transporter activity"/>
    <property type="evidence" value="ECO:0007669"/>
    <property type="project" value="TreeGrafter"/>
</dbReference>
<evidence type="ECO:0000256" key="2">
    <source>
        <dbReference type="ARBA" id="ARBA00022448"/>
    </source>
</evidence>
<dbReference type="SUPFAM" id="SSF103473">
    <property type="entry name" value="MFS general substrate transporter"/>
    <property type="match status" value="1"/>
</dbReference>
<feature type="transmembrane region" description="Helical" evidence="6">
    <location>
        <begin position="89"/>
        <end position="112"/>
    </location>
</feature>
<keyword evidence="4 6" id="KW-1133">Transmembrane helix</keyword>
<feature type="transmembrane region" description="Helical" evidence="6">
    <location>
        <begin position="319"/>
        <end position="342"/>
    </location>
</feature>
<feature type="transmembrane region" description="Helical" evidence="6">
    <location>
        <begin position="385"/>
        <end position="405"/>
    </location>
</feature>
<feature type="transmembrane region" description="Helical" evidence="6">
    <location>
        <begin position="175"/>
        <end position="192"/>
    </location>
</feature>
<dbReference type="Proteomes" id="UP000748108">
    <property type="component" value="Unassembled WGS sequence"/>
</dbReference>
<accession>A0A947G8G8</accession>
<comment type="subcellular location">
    <subcellularLocation>
        <location evidence="1">Cell membrane</location>
        <topology evidence="1">Multi-pass membrane protein</topology>
    </subcellularLocation>
</comment>
<evidence type="ECO:0000256" key="3">
    <source>
        <dbReference type="ARBA" id="ARBA00022692"/>
    </source>
</evidence>
<dbReference type="Pfam" id="PF07690">
    <property type="entry name" value="MFS_1"/>
    <property type="match status" value="1"/>
</dbReference>
<comment type="caution">
    <text evidence="8">The sequence shown here is derived from an EMBL/GenBank/DDBJ whole genome shotgun (WGS) entry which is preliminary data.</text>
</comment>
<dbReference type="Gene3D" id="1.20.1250.20">
    <property type="entry name" value="MFS general substrate transporter like domains"/>
    <property type="match status" value="2"/>
</dbReference>
<feature type="transmembrane region" description="Helical" evidence="6">
    <location>
        <begin position="148"/>
        <end position="169"/>
    </location>
</feature>
<feature type="transmembrane region" description="Helical" evidence="6">
    <location>
        <begin position="24"/>
        <end position="52"/>
    </location>
</feature>
<evidence type="ECO:0000256" key="4">
    <source>
        <dbReference type="ARBA" id="ARBA00022989"/>
    </source>
</evidence>
<evidence type="ECO:0000256" key="6">
    <source>
        <dbReference type="SAM" id="Phobius"/>
    </source>
</evidence>
<dbReference type="AlphaFoldDB" id="A0A947G8G8"/>
<evidence type="ECO:0000259" key="7">
    <source>
        <dbReference type="PROSITE" id="PS50850"/>
    </source>
</evidence>
<evidence type="ECO:0000313" key="8">
    <source>
        <dbReference type="EMBL" id="MBT9282622.1"/>
    </source>
</evidence>
<evidence type="ECO:0000313" key="9">
    <source>
        <dbReference type="Proteomes" id="UP000748108"/>
    </source>
</evidence>
<dbReference type="EMBL" id="JAHHQF010000061">
    <property type="protein sequence ID" value="MBT9282622.1"/>
    <property type="molecule type" value="Genomic_DNA"/>
</dbReference>
<dbReference type="PROSITE" id="PS50850">
    <property type="entry name" value="MFS"/>
    <property type="match status" value="1"/>
</dbReference>
<protein>
    <submittedName>
        <fullName evidence="8">MFS transporter</fullName>
    </submittedName>
</protein>
<dbReference type="GO" id="GO:0005886">
    <property type="term" value="C:plasma membrane"/>
    <property type="evidence" value="ECO:0007669"/>
    <property type="project" value="UniProtKB-SubCell"/>
</dbReference>
<keyword evidence="5 6" id="KW-0472">Membrane</keyword>
<proteinExistence type="predicted"/>
<organism evidence="8 9">
    <name type="scientific">Hydrogenibacillus schlegelii</name>
    <name type="common">Bacillus schlegelii</name>
    <dbReference type="NCBI Taxonomy" id="1484"/>
    <lineage>
        <taxon>Bacteria</taxon>
        <taxon>Bacillati</taxon>
        <taxon>Bacillota</taxon>
        <taxon>Bacilli</taxon>
        <taxon>Bacillales</taxon>
        <taxon>Bacillales Family X. Incertae Sedis</taxon>
        <taxon>Hydrogenibacillus</taxon>
    </lineage>
</organism>
<dbReference type="PANTHER" id="PTHR23508">
    <property type="entry name" value="CARBOXYLIC ACID TRANSPORTER PROTEIN HOMOLOG"/>
    <property type="match status" value="1"/>
</dbReference>
<dbReference type="InterPro" id="IPR020846">
    <property type="entry name" value="MFS_dom"/>
</dbReference>